<dbReference type="RefSeq" id="WP_119865790.1">
    <property type="nucleotide sequence ID" value="NZ_CP016786.1"/>
</dbReference>
<dbReference type="InterPro" id="IPR006674">
    <property type="entry name" value="HD_domain"/>
</dbReference>
<proteinExistence type="predicted"/>
<reference evidence="3 4" key="1">
    <citation type="submission" date="2016-08" db="EMBL/GenBank/DDBJ databases">
        <title>Complete Genome Sequence Of The Indigo Reducing Clostridium isatidis DSM15098.</title>
        <authorList>
            <person name="Little G.T."/>
            <person name="Minton N.P."/>
        </authorList>
    </citation>
    <scope>NUCLEOTIDE SEQUENCE [LARGE SCALE GENOMIC DNA]</scope>
    <source>
        <strain evidence="3 4">DSM 15098</strain>
    </source>
</reference>
<dbReference type="Proteomes" id="UP000264883">
    <property type="component" value="Chromosome"/>
</dbReference>
<keyword evidence="4" id="KW-1185">Reference proteome</keyword>
<dbReference type="PROSITE" id="PS51831">
    <property type="entry name" value="HD"/>
    <property type="match status" value="1"/>
</dbReference>
<dbReference type="InterPro" id="IPR026875">
    <property type="entry name" value="PHydrolase_assoc_dom"/>
</dbReference>
<dbReference type="Pfam" id="PF01966">
    <property type="entry name" value="HD"/>
    <property type="match status" value="1"/>
</dbReference>
<feature type="domain" description="HD" evidence="2">
    <location>
        <begin position="75"/>
        <end position="191"/>
    </location>
</feature>
<dbReference type="Pfam" id="PF13286">
    <property type="entry name" value="HD_assoc"/>
    <property type="match status" value="1"/>
</dbReference>
<name>A0A343JDP5_9CLOT</name>
<dbReference type="CDD" id="cd00077">
    <property type="entry name" value="HDc"/>
    <property type="match status" value="1"/>
</dbReference>
<dbReference type="SMART" id="SM00471">
    <property type="entry name" value="HDc"/>
    <property type="match status" value="1"/>
</dbReference>
<sequence length="343" mass="39238">MNVRNKIEGFERLTLIKEAAFSAYSKGRKKFEEEDSVRTCYMVDRDRIIHSKSFRRLKHKTQVYIKAFGDHYRTRLTHTLEVSQIARTIGAGIGLNEVLIEAIALGHDLGHVAFAHSGEEVLNNFLDGGFRHSEQSVRVVEKLERNGEGLNLTEEVIDGILNHSGLNLKGENKSKTLEGRVVRISDKIAYLNHDIDDSIRAGLLSEDDIPKEIVKVLGKTNSERIDTLVNDIIYNTIKSIENNCVDIKFSNEVLEAMMELRKFMFKNIYLGDILRVERNKAQFILENLIEYYCTHENELKGIYRKIAEEEGVNRAVADYIAGMSDDYCLNTFNSIFVPKLVIY</sequence>
<dbReference type="InterPro" id="IPR051094">
    <property type="entry name" value="Diverse_Catalytic_Enzymes"/>
</dbReference>
<dbReference type="NCBIfam" id="NF002329">
    <property type="entry name" value="PRK01286.1-4"/>
    <property type="match status" value="1"/>
</dbReference>
<dbReference type="InterPro" id="IPR003607">
    <property type="entry name" value="HD/PDEase_dom"/>
</dbReference>
<protein>
    <submittedName>
        <fullName evidence="3">Deoxyguanosinetriphosphate triphosphohydrolase</fullName>
    </submittedName>
</protein>
<accession>A0A343JDP5</accession>
<keyword evidence="1 3" id="KW-0378">Hydrolase</keyword>
<dbReference type="OrthoDB" id="9803619at2"/>
<dbReference type="EMBL" id="CP016786">
    <property type="protein sequence ID" value="ASW43653.1"/>
    <property type="molecule type" value="Genomic_DNA"/>
</dbReference>
<dbReference type="GO" id="GO:0016787">
    <property type="term" value="F:hydrolase activity"/>
    <property type="evidence" value="ECO:0007669"/>
    <property type="project" value="UniProtKB-KW"/>
</dbReference>
<dbReference type="AlphaFoldDB" id="A0A343JDP5"/>
<dbReference type="SUPFAM" id="SSF109604">
    <property type="entry name" value="HD-domain/PDEase-like"/>
    <property type="match status" value="1"/>
</dbReference>
<dbReference type="PANTHER" id="PTHR35795">
    <property type="entry name" value="SLR1885 PROTEIN"/>
    <property type="match status" value="1"/>
</dbReference>
<gene>
    <name evidence="3" type="ORF">BEN51_09225</name>
</gene>
<evidence type="ECO:0000313" key="4">
    <source>
        <dbReference type="Proteomes" id="UP000264883"/>
    </source>
</evidence>
<evidence type="ECO:0000313" key="3">
    <source>
        <dbReference type="EMBL" id="ASW43653.1"/>
    </source>
</evidence>
<dbReference type="NCBIfam" id="NF002327">
    <property type="entry name" value="PRK01286.1-2"/>
    <property type="match status" value="1"/>
</dbReference>
<evidence type="ECO:0000259" key="2">
    <source>
        <dbReference type="PROSITE" id="PS51831"/>
    </source>
</evidence>
<dbReference type="KEGG" id="cia:BEN51_09225"/>
<dbReference type="Gene3D" id="1.10.3210.10">
    <property type="entry name" value="Hypothetical protein af1432"/>
    <property type="match status" value="1"/>
</dbReference>
<evidence type="ECO:0000256" key="1">
    <source>
        <dbReference type="ARBA" id="ARBA00022801"/>
    </source>
</evidence>
<organism evidence="3 4">
    <name type="scientific">Clostridium isatidis</name>
    <dbReference type="NCBI Taxonomy" id="182773"/>
    <lineage>
        <taxon>Bacteria</taxon>
        <taxon>Bacillati</taxon>
        <taxon>Bacillota</taxon>
        <taxon>Clostridia</taxon>
        <taxon>Eubacteriales</taxon>
        <taxon>Clostridiaceae</taxon>
        <taxon>Clostridium</taxon>
    </lineage>
</organism>
<dbReference type="PANTHER" id="PTHR35795:SF1">
    <property type="entry name" value="BIS(5'-NUCLEOSYL)-TETRAPHOSPHATASE, SYMMETRICAL"/>
    <property type="match status" value="1"/>
</dbReference>